<sequence length="153" mass="17917">MPFNSETYNAYLKAVNWYRPADWAKEIQNQHVKLIVVDEAFSLKYQALEQLRDIKEEWDVGTLLMADPGFERALSRMWLFSVRVSKVEELKPLSEAETNQFIDKPLEIMGLPKPPEEVYKLIHWYTQGVLRGLVNLFSMIAKILKSTKTLLER</sequence>
<evidence type="ECO:0000313" key="2">
    <source>
        <dbReference type="Proteomes" id="UP000664277"/>
    </source>
</evidence>
<proteinExistence type="predicted"/>
<dbReference type="InterPro" id="IPR027417">
    <property type="entry name" value="P-loop_NTPase"/>
</dbReference>
<dbReference type="EMBL" id="JAFLCK010000022">
    <property type="protein sequence ID" value="MBN8661567.1"/>
    <property type="molecule type" value="Genomic_DNA"/>
</dbReference>
<evidence type="ECO:0000313" key="1">
    <source>
        <dbReference type="EMBL" id="MBN8661567.1"/>
    </source>
</evidence>
<dbReference type="AlphaFoldDB" id="A0A8J7PBL9"/>
<dbReference type="SUPFAM" id="SSF52540">
    <property type="entry name" value="P-loop containing nucleoside triphosphate hydrolases"/>
    <property type="match status" value="1"/>
</dbReference>
<gene>
    <name evidence="1" type="ORF">J0M35_14475</name>
</gene>
<protein>
    <recommendedName>
        <fullName evidence="3">AAA+ ATPase domain-containing protein</fullName>
    </recommendedName>
</protein>
<comment type="caution">
    <text evidence="1">The sequence shown here is derived from an EMBL/GenBank/DDBJ whole genome shotgun (WGS) entry which is preliminary data.</text>
</comment>
<dbReference type="Proteomes" id="UP000664277">
    <property type="component" value="Unassembled WGS sequence"/>
</dbReference>
<accession>A0A8J7PBL9</accession>
<evidence type="ECO:0008006" key="3">
    <source>
        <dbReference type="Google" id="ProtNLM"/>
    </source>
</evidence>
<organism evidence="1 2">
    <name type="scientific">Candidatus Obscuribacter phosphatis</name>
    <dbReference type="NCBI Taxonomy" id="1906157"/>
    <lineage>
        <taxon>Bacteria</taxon>
        <taxon>Bacillati</taxon>
        <taxon>Candidatus Melainabacteria</taxon>
        <taxon>Candidatus Obscuribacterales</taxon>
        <taxon>Candidatus Obscuribacteraceae</taxon>
        <taxon>Candidatus Obscuribacter</taxon>
    </lineage>
</organism>
<name>A0A8J7PBL9_9BACT</name>
<reference evidence="1" key="1">
    <citation type="submission" date="2021-02" db="EMBL/GenBank/DDBJ databases">
        <title>Genome-Resolved Metagenomics of a Microbial Community Performing Photosynthetic Biological Nutrient Removal.</title>
        <authorList>
            <person name="Mcdaniel E.A."/>
        </authorList>
    </citation>
    <scope>NUCLEOTIDE SEQUENCE</scope>
    <source>
        <strain evidence="1">UWPOB_OBS1</strain>
    </source>
</reference>